<comment type="caution">
    <text evidence="1">The sequence shown here is derived from an EMBL/GenBank/DDBJ whole genome shotgun (WGS) entry which is preliminary data.</text>
</comment>
<protein>
    <submittedName>
        <fullName evidence="1">Uncharacterized protein</fullName>
    </submittedName>
</protein>
<name>A0A9W4UCZ6_9PLEO</name>
<evidence type="ECO:0000313" key="2">
    <source>
        <dbReference type="Proteomes" id="UP001152607"/>
    </source>
</evidence>
<proteinExistence type="predicted"/>
<sequence length="69" mass="7756">MKPYGASLPIYRHESHIRRVALDRAFILVPDCLYAGASPWTVVAVIRLLAGRTSAFSAGRIAAWRMHYK</sequence>
<dbReference type="Proteomes" id="UP001152607">
    <property type="component" value="Unassembled WGS sequence"/>
</dbReference>
<dbReference type="EMBL" id="CAOQHR010000004">
    <property type="protein sequence ID" value="CAI6334088.1"/>
    <property type="molecule type" value="Genomic_DNA"/>
</dbReference>
<accession>A0A9W4UCZ6</accession>
<keyword evidence="2" id="KW-1185">Reference proteome</keyword>
<reference evidence="1" key="1">
    <citation type="submission" date="2023-01" db="EMBL/GenBank/DDBJ databases">
        <authorList>
            <person name="Van Ghelder C."/>
            <person name="Rancurel C."/>
        </authorList>
    </citation>
    <scope>NUCLEOTIDE SEQUENCE</scope>
    <source>
        <strain evidence="1">CNCM I-4278</strain>
    </source>
</reference>
<organism evidence="1 2">
    <name type="scientific">Periconia digitata</name>
    <dbReference type="NCBI Taxonomy" id="1303443"/>
    <lineage>
        <taxon>Eukaryota</taxon>
        <taxon>Fungi</taxon>
        <taxon>Dikarya</taxon>
        <taxon>Ascomycota</taxon>
        <taxon>Pezizomycotina</taxon>
        <taxon>Dothideomycetes</taxon>
        <taxon>Pleosporomycetidae</taxon>
        <taxon>Pleosporales</taxon>
        <taxon>Massarineae</taxon>
        <taxon>Periconiaceae</taxon>
        <taxon>Periconia</taxon>
    </lineage>
</organism>
<dbReference type="AlphaFoldDB" id="A0A9W4UCZ6"/>
<gene>
    <name evidence="1" type="ORF">PDIGIT_LOCUS7142</name>
</gene>
<evidence type="ECO:0000313" key="1">
    <source>
        <dbReference type="EMBL" id="CAI6334088.1"/>
    </source>
</evidence>